<proteinExistence type="predicted"/>
<accession>A0A8T1FNL8</accession>
<dbReference type="EMBL" id="RCMG01000026">
    <property type="protein sequence ID" value="KAG2867349.1"/>
    <property type="molecule type" value="Genomic_DNA"/>
</dbReference>
<evidence type="ECO:0000313" key="2">
    <source>
        <dbReference type="EMBL" id="KAG2904478.1"/>
    </source>
</evidence>
<gene>
    <name evidence="1" type="ORF">PC113_g2004</name>
    <name evidence="2" type="ORF">PC115_g14961</name>
    <name evidence="3" type="ORF">PC117_g16499</name>
    <name evidence="4" type="ORF">PC118_g15509</name>
</gene>
<evidence type="ECO:0000313" key="5">
    <source>
        <dbReference type="Proteomes" id="UP000697107"/>
    </source>
</evidence>
<dbReference type="AlphaFoldDB" id="A0A8T1FNL8"/>
<dbReference type="Proteomes" id="UP000774804">
    <property type="component" value="Unassembled WGS sequence"/>
</dbReference>
<dbReference type="EMBL" id="RCML01000605">
    <property type="protein sequence ID" value="KAG2972762.1"/>
    <property type="molecule type" value="Genomic_DNA"/>
</dbReference>
<comment type="caution">
    <text evidence="4">The sequence shown here is derived from an EMBL/GenBank/DDBJ whole genome shotgun (WGS) entry which is preliminary data.</text>
</comment>
<reference evidence="4" key="1">
    <citation type="submission" date="2018-10" db="EMBL/GenBank/DDBJ databases">
        <title>Effector identification in a new, highly contiguous assembly of the strawberry crown rot pathogen Phytophthora cactorum.</title>
        <authorList>
            <person name="Armitage A.D."/>
            <person name="Nellist C.F."/>
            <person name="Bates H."/>
            <person name="Vickerstaff R.J."/>
            <person name="Harrison R.J."/>
        </authorList>
    </citation>
    <scope>NUCLEOTIDE SEQUENCE</scope>
    <source>
        <strain evidence="1">15-7</strain>
        <strain evidence="2">4032</strain>
        <strain evidence="3">4040</strain>
        <strain evidence="4">P415</strain>
    </source>
</reference>
<evidence type="ECO:0000313" key="1">
    <source>
        <dbReference type="EMBL" id="KAG2867349.1"/>
    </source>
</evidence>
<name>A0A8T1FNL8_9STRA</name>
<dbReference type="EMBL" id="RCMK01000587">
    <property type="protein sequence ID" value="KAG2920365.1"/>
    <property type="molecule type" value="Genomic_DNA"/>
</dbReference>
<evidence type="ECO:0000313" key="4">
    <source>
        <dbReference type="EMBL" id="KAG2972762.1"/>
    </source>
</evidence>
<dbReference type="Proteomes" id="UP000735874">
    <property type="component" value="Unassembled WGS sequence"/>
</dbReference>
<dbReference type="Proteomes" id="UP000697107">
    <property type="component" value="Unassembled WGS sequence"/>
</dbReference>
<protein>
    <submittedName>
        <fullName evidence="4">Uncharacterized protein</fullName>
    </submittedName>
</protein>
<organism evidence="4 5">
    <name type="scientific">Phytophthora cactorum</name>
    <dbReference type="NCBI Taxonomy" id="29920"/>
    <lineage>
        <taxon>Eukaryota</taxon>
        <taxon>Sar</taxon>
        <taxon>Stramenopiles</taxon>
        <taxon>Oomycota</taxon>
        <taxon>Peronosporomycetes</taxon>
        <taxon>Peronosporales</taxon>
        <taxon>Peronosporaceae</taxon>
        <taxon>Phytophthora</taxon>
    </lineage>
</organism>
<dbReference type="Proteomes" id="UP000736787">
    <property type="component" value="Unassembled WGS sequence"/>
</dbReference>
<evidence type="ECO:0000313" key="3">
    <source>
        <dbReference type="EMBL" id="KAG2920365.1"/>
    </source>
</evidence>
<dbReference type="EMBL" id="RCMI01000591">
    <property type="protein sequence ID" value="KAG2904478.1"/>
    <property type="molecule type" value="Genomic_DNA"/>
</dbReference>
<sequence length="155" mass="17416">MREPGELDRVWSDKTIFIMTPEEAIKEAARSGQALWLDQLCTRYECRVPSALVAAAAHSHLGAKGNQSCWWNGHLCDLKRLMSVLFTPARQLDELCERHQAVRHIGAYNLRTARGRVDLKQYTFAGSIFDAHRREAKGDLLVKVAGRTGSIQAVK</sequence>